<sequence length="79" mass="8859">MFKRLFWIGLGFAAGVIAVSKANAYVKANTPDAMRQFVLGPDQDHVTMRTLEGLVNEFNATRRAREAELNQAYTERAGR</sequence>
<feature type="chain" id="PRO_5026721768" description="Secreted protein" evidence="1">
    <location>
        <begin position="25"/>
        <end position="79"/>
    </location>
</feature>
<evidence type="ECO:0000256" key="1">
    <source>
        <dbReference type="SAM" id="SignalP"/>
    </source>
</evidence>
<feature type="signal peptide" evidence="1">
    <location>
        <begin position="1"/>
        <end position="24"/>
    </location>
</feature>
<dbReference type="EMBL" id="WHZW01000008">
    <property type="protein sequence ID" value="NEG89323.1"/>
    <property type="molecule type" value="Genomic_DNA"/>
</dbReference>
<keyword evidence="1" id="KW-0732">Signal</keyword>
<evidence type="ECO:0008006" key="4">
    <source>
        <dbReference type="Google" id="ProtNLM"/>
    </source>
</evidence>
<organism evidence="2 3">
    <name type="scientific">Bifidobacterium aerophilum</name>
    <dbReference type="NCBI Taxonomy" id="1798155"/>
    <lineage>
        <taxon>Bacteria</taxon>
        <taxon>Bacillati</taxon>
        <taxon>Actinomycetota</taxon>
        <taxon>Actinomycetes</taxon>
        <taxon>Bifidobacteriales</taxon>
        <taxon>Bifidobacteriaceae</taxon>
        <taxon>Bifidobacterium</taxon>
    </lineage>
</organism>
<accession>A0A6N9Z5B4</accession>
<dbReference type="RefSeq" id="WP_163230492.1">
    <property type="nucleotide sequence ID" value="NZ_WHZW01000008.1"/>
</dbReference>
<evidence type="ECO:0000313" key="2">
    <source>
        <dbReference type="EMBL" id="NEG89323.1"/>
    </source>
</evidence>
<gene>
    <name evidence="2" type="ORF">GFD25_04810</name>
</gene>
<name>A0A6N9Z5B4_9BIFI</name>
<protein>
    <recommendedName>
        <fullName evidence="4">Secreted protein</fullName>
    </recommendedName>
</protein>
<comment type="caution">
    <text evidence="2">The sequence shown here is derived from an EMBL/GenBank/DDBJ whole genome shotgun (WGS) entry which is preliminary data.</text>
</comment>
<dbReference type="Proteomes" id="UP000469194">
    <property type="component" value="Unassembled WGS sequence"/>
</dbReference>
<proteinExistence type="predicted"/>
<reference evidence="2 3" key="1">
    <citation type="submission" date="2019-10" db="EMBL/GenBank/DDBJ databases">
        <title>Bifidobacterium from non-human primates.</title>
        <authorList>
            <person name="Modesto M."/>
        </authorList>
    </citation>
    <scope>NUCLEOTIDE SEQUENCE [LARGE SCALE GENOMIC DNA]</scope>
    <source>
        <strain evidence="2 3">TRE17</strain>
    </source>
</reference>
<dbReference type="AlphaFoldDB" id="A0A6N9Z5B4"/>
<evidence type="ECO:0000313" key="3">
    <source>
        <dbReference type="Proteomes" id="UP000469194"/>
    </source>
</evidence>
<keyword evidence="3" id="KW-1185">Reference proteome</keyword>